<evidence type="ECO:0000313" key="2">
    <source>
        <dbReference type="EMBL" id="KAK0179487.1"/>
    </source>
</evidence>
<sequence>MILADFGASVIRVDRTGVLQRDVLGNGKRSIALNLKGEKGAEIFRKLSDNSDVVIDPFRKVFKLLQV</sequence>
<dbReference type="PANTHER" id="PTHR48228">
    <property type="entry name" value="SUCCINYL-COA--D-CITRAMALATE COA-TRANSFERASE"/>
    <property type="match status" value="1"/>
</dbReference>
<gene>
    <name evidence="2" type="ORF">PV327_005235</name>
</gene>
<dbReference type="Pfam" id="PF02515">
    <property type="entry name" value="CoA_transf_3"/>
    <property type="match status" value="1"/>
</dbReference>
<keyword evidence="3" id="KW-1185">Reference proteome</keyword>
<dbReference type="AlphaFoldDB" id="A0AA39KZL6"/>
<dbReference type="InterPro" id="IPR050509">
    <property type="entry name" value="CoA-transferase_III"/>
</dbReference>
<dbReference type="PANTHER" id="PTHR48228:SF5">
    <property type="entry name" value="ALPHA-METHYLACYL-COA RACEMASE"/>
    <property type="match status" value="1"/>
</dbReference>
<organism evidence="2 3">
    <name type="scientific">Microctonus hyperodae</name>
    <name type="common">Parasitoid wasp</name>
    <dbReference type="NCBI Taxonomy" id="165561"/>
    <lineage>
        <taxon>Eukaryota</taxon>
        <taxon>Metazoa</taxon>
        <taxon>Ecdysozoa</taxon>
        <taxon>Arthropoda</taxon>
        <taxon>Hexapoda</taxon>
        <taxon>Insecta</taxon>
        <taxon>Pterygota</taxon>
        <taxon>Neoptera</taxon>
        <taxon>Endopterygota</taxon>
        <taxon>Hymenoptera</taxon>
        <taxon>Apocrita</taxon>
        <taxon>Ichneumonoidea</taxon>
        <taxon>Braconidae</taxon>
        <taxon>Euphorinae</taxon>
        <taxon>Microctonus</taxon>
    </lineage>
</organism>
<dbReference type="SUPFAM" id="SSF89796">
    <property type="entry name" value="CoA-transferase family III (CaiB/BaiF)"/>
    <property type="match status" value="1"/>
</dbReference>
<dbReference type="Proteomes" id="UP001168972">
    <property type="component" value="Unassembled WGS sequence"/>
</dbReference>
<dbReference type="EMBL" id="JAQQBR010000003">
    <property type="protein sequence ID" value="KAK0179487.1"/>
    <property type="molecule type" value="Genomic_DNA"/>
</dbReference>
<name>A0AA39KZL6_MICHY</name>
<evidence type="ECO:0000256" key="1">
    <source>
        <dbReference type="ARBA" id="ARBA00008383"/>
    </source>
</evidence>
<accession>A0AA39KZL6</accession>
<comment type="caution">
    <text evidence="2">The sequence shown here is derived from an EMBL/GenBank/DDBJ whole genome shotgun (WGS) entry which is preliminary data.</text>
</comment>
<comment type="similarity">
    <text evidence="1">Belongs to the CoA-transferase III family.</text>
</comment>
<dbReference type="InterPro" id="IPR003673">
    <property type="entry name" value="CoA-Trfase_fam_III"/>
</dbReference>
<reference evidence="2" key="2">
    <citation type="submission" date="2023-03" db="EMBL/GenBank/DDBJ databases">
        <authorList>
            <person name="Inwood S.N."/>
            <person name="Skelly J.G."/>
            <person name="Guhlin J."/>
            <person name="Harrop T.W.R."/>
            <person name="Goldson S.G."/>
            <person name="Dearden P.K."/>
        </authorList>
    </citation>
    <scope>NUCLEOTIDE SEQUENCE</scope>
    <source>
        <strain evidence="2">Lincoln</strain>
        <tissue evidence="2">Whole body</tissue>
    </source>
</reference>
<proteinExistence type="inferred from homology"/>
<protein>
    <submittedName>
        <fullName evidence="2">Uncharacterized protein</fullName>
    </submittedName>
</protein>
<reference evidence="2" key="1">
    <citation type="journal article" date="2023" name="bioRxiv">
        <title>Scaffold-level genome assemblies of two parasitoid biocontrol wasps reveal the parthenogenesis mechanism and an associated novel virus.</title>
        <authorList>
            <person name="Inwood S."/>
            <person name="Skelly J."/>
            <person name="Guhlin J."/>
            <person name="Harrop T."/>
            <person name="Goldson S."/>
            <person name="Dearden P."/>
        </authorList>
    </citation>
    <scope>NUCLEOTIDE SEQUENCE</scope>
    <source>
        <strain evidence="2">Lincoln</strain>
        <tissue evidence="2">Whole body</tissue>
    </source>
</reference>
<dbReference type="InterPro" id="IPR023606">
    <property type="entry name" value="CoA-Trfase_III_dom_1_sf"/>
</dbReference>
<dbReference type="Gene3D" id="3.40.50.10540">
    <property type="entry name" value="Crotonobetainyl-coa:carnitine coa-transferase, domain 1"/>
    <property type="match status" value="1"/>
</dbReference>
<evidence type="ECO:0000313" key="3">
    <source>
        <dbReference type="Proteomes" id="UP001168972"/>
    </source>
</evidence>
<dbReference type="GO" id="GO:0003824">
    <property type="term" value="F:catalytic activity"/>
    <property type="evidence" value="ECO:0007669"/>
    <property type="project" value="InterPro"/>
</dbReference>